<reference evidence="6" key="2">
    <citation type="journal article" date="2022" name="Elife">
        <title>Obligate sexual reproduction of a homothallic fungus closely related to the Cryptococcus pathogenic species complex.</title>
        <authorList>
            <person name="Passer A.R."/>
            <person name="Clancey S.A."/>
            <person name="Shea T."/>
            <person name="David-Palma M."/>
            <person name="Averette A.F."/>
            <person name="Boekhout T."/>
            <person name="Porcel B.M."/>
            <person name="Nowrousian M."/>
            <person name="Cuomo C.A."/>
            <person name="Sun S."/>
            <person name="Heitman J."/>
            <person name="Coelho M.A."/>
        </authorList>
    </citation>
    <scope>NUCLEOTIDE SEQUENCE</scope>
    <source>
        <strain evidence="6">CBS 7841</strain>
    </source>
</reference>
<dbReference type="EMBL" id="CP143790">
    <property type="protein sequence ID" value="WVN90281.1"/>
    <property type="molecule type" value="Genomic_DNA"/>
</dbReference>
<dbReference type="GeneID" id="91089726"/>
<proteinExistence type="inferred from homology"/>
<evidence type="ECO:0000256" key="5">
    <source>
        <dbReference type="PIRNR" id="PIRNR023803"/>
    </source>
</evidence>
<dbReference type="GO" id="GO:0000172">
    <property type="term" value="C:ribonuclease MRP complex"/>
    <property type="evidence" value="ECO:0007669"/>
    <property type="project" value="TreeGrafter"/>
</dbReference>
<dbReference type="Gene3D" id="3.30.70.3250">
    <property type="entry name" value="Ribonuclease P, Pop5 subunit"/>
    <property type="match status" value="1"/>
</dbReference>
<protein>
    <recommendedName>
        <fullName evidence="5">Ribonuclease P/MRP protein subunit POP5</fullName>
        <ecNumber evidence="5">3.1.26.5</ecNumber>
    </recommendedName>
</protein>
<dbReference type="GO" id="GO:0005730">
    <property type="term" value="C:nucleolus"/>
    <property type="evidence" value="ECO:0007669"/>
    <property type="project" value="TreeGrafter"/>
</dbReference>
<dbReference type="EC" id="3.1.26.5" evidence="5"/>
<dbReference type="OrthoDB" id="24745at2759"/>
<dbReference type="RefSeq" id="XP_066070981.1">
    <property type="nucleotide sequence ID" value="XM_066214884.1"/>
</dbReference>
<dbReference type="Proteomes" id="UP000094043">
    <property type="component" value="Chromosome 7"/>
</dbReference>
<dbReference type="VEuPathDB" id="FungiDB:L203_04196"/>
<reference evidence="6" key="1">
    <citation type="submission" date="2016-06" db="EMBL/GenBank/DDBJ databases">
        <authorList>
            <person name="Cuomo C."/>
            <person name="Litvintseva A."/>
            <person name="Heitman J."/>
            <person name="Chen Y."/>
            <person name="Sun S."/>
            <person name="Springer D."/>
            <person name="Dromer F."/>
            <person name="Young S."/>
            <person name="Zeng Q."/>
            <person name="Chapman S."/>
            <person name="Gujja S."/>
            <person name="Saif S."/>
            <person name="Birren B."/>
        </authorList>
    </citation>
    <scope>NUCLEOTIDE SEQUENCE</scope>
    <source>
        <strain evidence="6">CBS 7841</strain>
    </source>
</reference>
<dbReference type="InterPro" id="IPR038085">
    <property type="entry name" value="Rnp2-like_sf"/>
</dbReference>
<comment type="function">
    <text evidence="5">Component of ribonuclease P, a protein complex that generates mature tRNA molecules by cleaving their 5'-ends.</text>
</comment>
<dbReference type="GO" id="GO:0033204">
    <property type="term" value="F:ribonuclease P RNA binding"/>
    <property type="evidence" value="ECO:0007669"/>
    <property type="project" value="InterPro"/>
</dbReference>
<evidence type="ECO:0000256" key="3">
    <source>
        <dbReference type="ARBA" id="ARBA00022694"/>
    </source>
</evidence>
<dbReference type="InterPro" id="IPR002759">
    <property type="entry name" value="Pop5/Rpp14/Rnp2-like"/>
</dbReference>
<evidence type="ECO:0000256" key="1">
    <source>
        <dbReference type="ARBA" id="ARBA00004123"/>
    </source>
</evidence>
<evidence type="ECO:0000313" key="7">
    <source>
        <dbReference type="Proteomes" id="UP000094043"/>
    </source>
</evidence>
<evidence type="ECO:0000256" key="4">
    <source>
        <dbReference type="ARBA" id="ARBA00023242"/>
    </source>
</evidence>
<keyword evidence="4" id="KW-0539">Nucleus</keyword>
<reference evidence="6" key="3">
    <citation type="submission" date="2024-01" db="EMBL/GenBank/DDBJ databases">
        <authorList>
            <person name="Coelho M.A."/>
            <person name="David-Palma M."/>
            <person name="Shea T."/>
            <person name="Sun S."/>
            <person name="Cuomo C.A."/>
            <person name="Heitman J."/>
        </authorList>
    </citation>
    <scope>NUCLEOTIDE SEQUENCE</scope>
    <source>
        <strain evidence="6">CBS 7841</strain>
    </source>
</reference>
<name>A0A1E3ID20_9TREE</name>
<dbReference type="PANTHER" id="PTHR15441">
    <property type="entry name" value="RIBONUCLEASE P PROTEIN SUBUNIT P14"/>
    <property type="match status" value="1"/>
</dbReference>
<dbReference type="Pfam" id="PF01900">
    <property type="entry name" value="RNase_P_Rpp14"/>
    <property type="match status" value="1"/>
</dbReference>
<sequence length="204" mass="22980">MVRFKNRYLLVEFLLPLTLSPNFSSSKSVSESILHSDAQYVEDDTETDQEEDEHELSLIPRLPLIVPTVLPDLCLGQEGNQTIYKTIKDTVQTVFGDEGWGRIASSFRVIYHSPLTTLTFIRVARHQYRLLWSAITFITLLNGVNVIPRVIAVSGTIKKLQNRGIAYHRAVIGGLISAGVTNAGLGWTKDLEKEREDIKRLQES</sequence>
<dbReference type="GO" id="GO:0030681">
    <property type="term" value="C:multimeric ribonuclease P complex"/>
    <property type="evidence" value="ECO:0007669"/>
    <property type="project" value="TreeGrafter"/>
</dbReference>
<organism evidence="6 7">
    <name type="scientific">Cryptococcus depauperatus CBS 7841</name>
    <dbReference type="NCBI Taxonomy" id="1295531"/>
    <lineage>
        <taxon>Eukaryota</taxon>
        <taxon>Fungi</taxon>
        <taxon>Dikarya</taxon>
        <taxon>Basidiomycota</taxon>
        <taxon>Agaricomycotina</taxon>
        <taxon>Tremellomycetes</taxon>
        <taxon>Tremellales</taxon>
        <taxon>Cryptococcaceae</taxon>
        <taxon>Cryptococcus</taxon>
    </lineage>
</organism>
<dbReference type="AlphaFoldDB" id="A0A1E3ID20"/>
<dbReference type="GO" id="GO:0001682">
    <property type="term" value="P:tRNA 5'-leader removal"/>
    <property type="evidence" value="ECO:0007669"/>
    <property type="project" value="InterPro"/>
</dbReference>
<dbReference type="PANTHER" id="PTHR15441:SF2">
    <property type="entry name" value="RIBONUCLEASE P_MRP PROTEIN SUBUNIT POP5"/>
    <property type="match status" value="1"/>
</dbReference>
<comment type="similarity">
    <text evidence="2 5">Belongs to the eukaryotic/archaeal RNase P protein component 2 family.</text>
</comment>
<accession>A0A1E3ID20</accession>
<keyword evidence="7" id="KW-1185">Reference proteome</keyword>
<dbReference type="GO" id="GO:0004526">
    <property type="term" value="F:ribonuclease P activity"/>
    <property type="evidence" value="ECO:0007669"/>
    <property type="project" value="UniProtKB-EC"/>
</dbReference>
<dbReference type="InterPro" id="IPR016819">
    <property type="entry name" value="RNase_P/MRP_POP5"/>
</dbReference>
<dbReference type="PIRSF" id="PIRSF023803">
    <property type="entry name" value="Ribonuclease_P_prd"/>
    <property type="match status" value="1"/>
</dbReference>
<evidence type="ECO:0000256" key="2">
    <source>
        <dbReference type="ARBA" id="ARBA00010800"/>
    </source>
</evidence>
<comment type="subcellular location">
    <subcellularLocation>
        <location evidence="1">Nucleus</location>
    </subcellularLocation>
</comment>
<evidence type="ECO:0000313" key="6">
    <source>
        <dbReference type="EMBL" id="WVN90281.1"/>
    </source>
</evidence>
<comment type="catalytic activity">
    <reaction evidence="5">
        <text>Endonucleolytic cleavage of RNA, removing 5'-extranucleotides from tRNA precursor.</text>
        <dbReference type="EC" id="3.1.26.5"/>
    </reaction>
</comment>
<keyword evidence="3 5" id="KW-0819">tRNA processing</keyword>
<dbReference type="KEGG" id="cdep:91089726"/>
<dbReference type="SUPFAM" id="SSF160350">
    <property type="entry name" value="Rnp2-like"/>
    <property type="match status" value="1"/>
</dbReference>
<gene>
    <name evidence="6" type="ORF">L203_105517</name>
</gene>